<feature type="domain" description="AAA-ATPase-like" evidence="1">
    <location>
        <begin position="96"/>
        <end position="324"/>
    </location>
</feature>
<dbReference type="EMBL" id="CAJVPZ010022277">
    <property type="protein sequence ID" value="CAG8710979.1"/>
    <property type="molecule type" value="Genomic_DNA"/>
</dbReference>
<accession>A0A9N9HXW5</accession>
<name>A0A9N9HXW5_9GLOM</name>
<proteinExistence type="predicted"/>
<evidence type="ECO:0000259" key="1">
    <source>
        <dbReference type="Pfam" id="PF09820"/>
    </source>
</evidence>
<keyword evidence="3" id="KW-1185">Reference proteome</keyword>
<dbReference type="Pfam" id="PF09820">
    <property type="entry name" value="AAA-ATPase_like"/>
    <property type="match status" value="1"/>
</dbReference>
<dbReference type="PANTHER" id="PTHR34825:SF1">
    <property type="entry name" value="AAA-ATPASE-LIKE DOMAIN-CONTAINING PROTEIN"/>
    <property type="match status" value="1"/>
</dbReference>
<dbReference type="OrthoDB" id="5584915at2759"/>
<feature type="non-terminal residue" evidence="2">
    <location>
        <position position="1"/>
    </location>
</feature>
<comment type="caution">
    <text evidence="2">The sequence shown here is derived from an EMBL/GenBank/DDBJ whole genome shotgun (WGS) entry which is preliminary data.</text>
</comment>
<protein>
    <submittedName>
        <fullName evidence="2">19165_t:CDS:1</fullName>
    </submittedName>
</protein>
<dbReference type="Proteomes" id="UP000789396">
    <property type="component" value="Unassembled WGS sequence"/>
</dbReference>
<dbReference type="InterPro" id="IPR018631">
    <property type="entry name" value="AAA-ATPase-like_dom"/>
</dbReference>
<sequence>RTEMLYEQYFQNHSRDEKCFDEIKCLRNVNDFRLLYEGVPEDYLDPQSEGKGIGTSAREFIGNLVYKLIREIGEPTLYLYENGRYGGVFNYPRILVGTSDFKKLRLGSDIIVDKSLLIKAILESEEEVDSEGKELSLERKSNPKLFIGSEEEKLETKERCLTPLKISKDGESMEKRGKYPVIFFSLKNTKGGNYEEVKNNVIKEVQETYEQHAYLVNSPQLRPDEKKVFQNYLEGRIDITELKRSLSFLSRLLYKHFDKKVFILIDEYDETINDAYVKFGYESEEFKKILELAREILSAALKDVTYLKKGVLTGILKIAKANIFSGLNNVGEYTLLDPEFGEHYGFTQEEVGVLINKKLPEATSQKINEIKG</sequence>
<dbReference type="PANTHER" id="PTHR34825">
    <property type="entry name" value="CONSERVED PROTEIN, WITH A WEAK D-GALACTARATE DEHYDRATASE/ALTRONATE HYDROLASE DOMAIN"/>
    <property type="match status" value="1"/>
</dbReference>
<evidence type="ECO:0000313" key="2">
    <source>
        <dbReference type="EMBL" id="CAG8710979.1"/>
    </source>
</evidence>
<dbReference type="AlphaFoldDB" id="A0A9N9HXW5"/>
<reference evidence="2" key="1">
    <citation type="submission" date="2021-06" db="EMBL/GenBank/DDBJ databases">
        <authorList>
            <person name="Kallberg Y."/>
            <person name="Tangrot J."/>
            <person name="Rosling A."/>
        </authorList>
    </citation>
    <scope>NUCLEOTIDE SEQUENCE</scope>
    <source>
        <strain evidence="2">IN212</strain>
    </source>
</reference>
<organism evidence="2 3">
    <name type="scientific">Racocetra fulgida</name>
    <dbReference type="NCBI Taxonomy" id="60492"/>
    <lineage>
        <taxon>Eukaryota</taxon>
        <taxon>Fungi</taxon>
        <taxon>Fungi incertae sedis</taxon>
        <taxon>Mucoromycota</taxon>
        <taxon>Glomeromycotina</taxon>
        <taxon>Glomeromycetes</taxon>
        <taxon>Diversisporales</taxon>
        <taxon>Gigasporaceae</taxon>
        <taxon>Racocetra</taxon>
    </lineage>
</organism>
<evidence type="ECO:0000313" key="3">
    <source>
        <dbReference type="Proteomes" id="UP000789396"/>
    </source>
</evidence>
<gene>
    <name evidence="2" type="ORF">RFULGI_LOCUS10842</name>
</gene>